<reference evidence="2 3" key="2">
    <citation type="submission" date="2024-07" db="EMBL/GenBank/DDBJ databases">
        <authorList>
            <person name="Akdeniz Z."/>
        </authorList>
    </citation>
    <scope>NUCLEOTIDE SEQUENCE [LARGE SCALE GENOMIC DNA]</scope>
</reference>
<evidence type="ECO:0000313" key="3">
    <source>
        <dbReference type="Proteomes" id="UP001642409"/>
    </source>
</evidence>
<evidence type="ECO:0000313" key="1">
    <source>
        <dbReference type="EMBL" id="CAI9943593.1"/>
    </source>
</evidence>
<proteinExistence type="predicted"/>
<reference evidence="1" key="1">
    <citation type="submission" date="2023-06" db="EMBL/GenBank/DDBJ databases">
        <authorList>
            <person name="Kurt Z."/>
        </authorList>
    </citation>
    <scope>NUCLEOTIDE SEQUENCE</scope>
</reference>
<dbReference type="EMBL" id="CAXDID020000150">
    <property type="protein sequence ID" value="CAL6041504.1"/>
    <property type="molecule type" value="Genomic_DNA"/>
</dbReference>
<keyword evidence="3" id="KW-1185">Reference proteome</keyword>
<gene>
    <name evidence="1" type="ORF">HINF_LOCUS31238</name>
    <name evidence="2" type="ORF">HINF_LOCUS39147</name>
</gene>
<sequence>MINNEKNFLNCKPCGRSTVLTYSTQNIVSHTLGQLQKRILIHLSQNIKQNAGMETCTETFVTHYFKLVVSSNNCKLQSESTEENFLNRIQSVQIKVDHDVESRSDLRSVTNLGYVSIWTAMQSVDVEEQSLCGQELCCQSQFWEVTFLDFGCHILRRPLFIDCSTRTEGSYNLFEQVKNILLRRAVRSCFLISNLFIFQKKRIQLLKVPQSSQMYPRSSNYSKFSHDNIAETFEIQESLDQDNINYLYFIQCVTSSEGD</sequence>
<dbReference type="EMBL" id="CATOUU010000716">
    <property type="protein sequence ID" value="CAI9943593.1"/>
    <property type="molecule type" value="Genomic_DNA"/>
</dbReference>
<comment type="caution">
    <text evidence="1">The sequence shown here is derived from an EMBL/GenBank/DDBJ whole genome shotgun (WGS) entry which is preliminary data.</text>
</comment>
<organism evidence="1">
    <name type="scientific">Hexamita inflata</name>
    <dbReference type="NCBI Taxonomy" id="28002"/>
    <lineage>
        <taxon>Eukaryota</taxon>
        <taxon>Metamonada</taxon>
        <taxon>Diplomonadida</taxon>
        <taxon>Hexamitidae</taxon>
        <taxon>Hexamitinae</taxon>
        <taxon>Hexamita</taxon>
    </lineage>
</organism>
<dbReference type="AlphaFoldDB" id="A0AA86PU31"/>
<protein>
    <submittedName>
        <fullName evidence="2">Hypothetical_protein</fullName>
    </submittedName>
</protein>
<dbReference type="Proteomes" id="UP001642409">
    <property type="component" value="Unassembled WGS sequence"/>
</dbReference>
<name>A0AA86PU31_9EUKA</name>
<evidence type="ECO:0000313" key="2">
    <source>
        <dbReference type="EMBL" id="CAL6041504.1"/>
    </source>
</evidence>
<accession>A0AA86PU31</accession>